<keyword evidence="1" id="KW-0472">Membrane</keyword>
<feature type="transmembrane region" description="Helical" evidence="1">
    <location>
        <begin position="52"/>
        <end position="73"/>
    </location>
</feature>
<reference evidence="2" key="1">
    <citation type="submission" date="2021-01" db="EMBL/GenBank/DDBJ databases">
        <title>Whole genome shotgun sequence of Cellulomonas chitinilytica NBRC 110799.</title>
        <authorList>
            <person name="Komaki H."/>
            <person name="Tamura T."/>
        </authorList>
    </citation>
    <scope>NUCLEOTIDE SEQUENCE</scope>
    <source>
        <strain evidence="2">NBRC 110799</strain>
    </source>
</reference>
<organism evidence="2 3">
    <name type="scientific">Cellulomonas chitinilytica</name>
    <dbReference type="NCBI Taxonomy" id="398759"/>
    <lineage>
        <taxon>Bacteria</taxon>
        <taxon>Bacillati</taxon>
        <taxon>Actinomycetota</taxon>
        <taxon>Actinomycetes</taxon>
        <taxon>Micrococcales</taxon>
        <taxon>Cellulomonadaceae</taxon>
        <taxon>Cellulomonas</taxon>
    </lineage>
</organism>
<protein>
    <recommendedName>
        <fullName evidence="4">Phosphoesterase PA-phosphatase</fullName>
    </recommendedName>
</protein>
<evidence type="ECO:0008006" key="4">
    <source>
        <dbReference type="Google" id="ProtNLM"/>
    </source>
</evidence>
<evidence type="ECO:0000313" key="3">
    <source>
        <dbReference type="Proteomes" id="UP000632740"/>
    </source>
</evidence>
<feature type="transmembrane region" description="Helical" evidence="1">
    <location>
        <begin position="144"/>
        <end position="170"/>
    </location>
</feature>
<name>A0A919P3J3_9CELL</name>
<keyword evidence="1" id="KW-1133">Transmembrane helix</keyword>
<keyword evidence="3" id="KW-1185">Reference proteome</keyword>
<feature type="transmembrane region" description="Helical" evidence="1">
    <location>
        <begin position="85"/>
        <end position="104"/>
    </location>
</feature>
<sequence length="204" mass="20955">MTVAVDAPPAARHRAARVVTEVLAPPCLGALTLLLLGWHATGTDGLVDGALAALFVTGIPYVVVIVGVLAGRWNDRMLTARRQRIVPILSNTTFAVVGLVVALVTGAPAAIAAFIVAAIGTQALLFVVNLGWKISFHAGVSAGIVLILAQEFGLVLVPLLAPLVVLISWARVELREHTAAQVAVGAPVGGLALAGLYHVALVIP</sequence>
<keyword evidence="1" id="KW-0812">Transmembrane</keyword>
<feature type="transmembrane region" description="Helical" evidence="1">
    <location>
        <begin position="110"/>
        <end position="132"/>
    </location>
</feature>
<comment type="caution">
    <text evidence="2">The sequence shown here is derived from an EMBL/GenBank/DDBJ whole genome shotgun (WGS) entry which is preliminary data.</text>
</comment>
<accession>A0A919P3J3</accession>
<feature type="transmembrane region" description="Helical" evidence="1">
    <location>
        <begin position="182"/>
        <end position="203"/>
    </location>
</feature>
<dbReference type="RefSeq" id="WP_203750645.1">
    <property type="nucleotide sequence ID" value="NZ_BONK01000004.1"/>
</dbReference>
<gene>
    <name evidence="2" type="ORF">Cch01nite_14880</name>
</gene>
<evidence type="ECO:0000313" key="2">
    <source>
        <dbReference type="EMBL" id="GIG20764.1"/>
    </source>
</evidence>
<dbReference type="EMBL" id="BONK01000004">
    <property type="protein sequence ID" value="GIG20764.1"/>
    <property type="molecule type" value="Genomic_DNA"/>
</dbReference>
<dbReference type="Proteomes" id="UP000632740">
    <property type="component" value="Unassembled WGS sequence"/>
</dbReference>
<feature type="transmembrane region" description="Helical" evidence="1">
    <location>
        <begin position="22"/>
        <end position="40"/>
    </location>
</feature>
<dbReference type="AlphaFoldDB" id="A0A919P3J3"/>
<evidence type="ECO:0000256" key="1">
    <source>
        <dbReference type="SAM" id="Phobius"/>
    </source>
</evidence>
<proteinExistence type="predicted"/>